<dbReference type="EMBL" id="VSSQ01014664">
    <property type="protein sequence ID" value="MPM54132.1"/>
    <property type="molecule type" value="Genomic_DNA"/>
</dbReference>
<accession>A0A645ALM0</accession>
<reference evidence="1" key="1">
    <citation type="submission" date="2019-08" db="EMBL/GenBank/DDBJ databases">
        <authorList>
            <person name="Kucharzyk K."/>
            <person name="Murdoch R.W."/>
            <person name="Higgins S."/>
            <person name="Loffler F."/>
        </authorList>
    </citation>
    <scope>NUCLEOTIDE SEQUENCE</scope>
</reference>
<organism evidence="1">
    <name type="scientific">bioreactor metagenome</name>
    <dbReference type="NCBI Taxonomy" id="1076179"/>
    <lineage>
        <taxon>unclassified sequences</taxon>
        <taxon>metagenomes</taxon>
        <taxon>ecological metagenomes</taxon>
    </lineage>
</organism>
<dbReference type="AlphaFoldDB" id="A0A645ALM0"/>
<proteinExistence type="predicted"/>
<gene>
    <name evidence="1" type="ORF">SDC9_100905</name>
</gene>
<name>A0A645ALM0_9ZZZZ</name>
<evidence type="ECO:0000313" key="1">
    <source>
        <dbReference type="EMBL" id="MPM54132.1"/>
    </source>
</evidence>
<protein>
    <submittedName>
        <fullName evidence="1">Uncharacterized protein</fullName>
    </submittedName>
</protein>
<comment type="caution">
    <text evidence="1">The sequence shown here is derived from an EMBL/GenBank/DDBJ whole genome shotgun (WGS) entry which is preliminary data.</text>
</comment>
<sequence>MVVHLPGIAHTVKKDRTVCCDHRNPVMGLGVHTFQISRACELNSCANIGRFRCDLLLDCPEKILIGG</sequence>